<dbReference type="EMBL" id="GL888828">
    <property type="protein sequence ID" value="EGI57665.1"/>
    <property type="molecule type" value="Genomic_DNA"/>
</dbReference>
<gene>
    <name evidence="3" type="ORF">G5I_14190</name>
</gene>
<evidence type="ECO:0000256" key="1">
    <source>
        <dbReference type="SAM" id="MobiDB-lite"/>
    </source>
</evidence>
<evidence type="ECO:0000313" key="4">
    <source>
        <dbReference type="Proteomes" id="UP000007755"/>
    </source>
</evidence>
<feature type="transmembrane region" description="Helical" evidence="2">
    <location>
        <begin position="101"/>
        <end position="120"/>
    </location>
</feature>
<dbReference type="Proteomes" id="UP000007755">
    <property type="component" value="Unassembled WGS sequence"/>
</dbReference>
<reference evidence="3" key="1">
    <citation type="submission" date="2011-02" db="EMBL/GenBank/DDBJ databases">
        <title>The genome of the leaf-cutting ant Acromyrmex echinatior suggests key adaptations to social evolution and fungus farming.</title>
        <authorList>
            <person name="Nygaard S."/>
            <person name="Zhang G."/>
        </authorList>
    </citation>
    <scope>NUCLEOTIDE SEQUENCE</scope>
</reference>
<accession>F4X753</accession>
<keyword evidence="2" id="KW-1133">Transmembrane helix</keyword>
<name>F4X753_ACREC</name>
<organism evidence="4">
    <name type="scientific">Acromyrmex echinatior</name>
    <name type="common">Panamanian leafcutter ant</name>
    <name type="synonym">Acromyrmex octospinosus echinatior</name>
    <dbReference type="NCBI Taxonomy" id="103372"/>
    <lineage>
        <taxon>Eukaryota</taxon>
        <taxon>Metazoa</taxon>
        <taxon>Ecdysozoa</taxon>
        <taxon>Arthropoda</taxon>
        <taxon>Hexapoda</taxon>
        <taxon>Insecta</taxon>
        <taxon>Pterygota</taxon>
        <taxon>Neoptera</taxon>
        <taxon>Endopterygota</taxon>
        <taxon>Hymenoptera</taxon>
        <taxon>Apocrita</taxon>
        <taxon>Aculeata</taxon>
        <taxon>Formicoidea</taxon>
        <taxon>Formicidae</taxon>
        <taxon>Myrmicinae</taxon>
        <taxon>Acromyrmex</taxon>
    </lineage>
</organism>
<feature type="compositionally biased region" description="Acidic residues" evidence="1">
    <location>
        <begin position="30"/>
        <end position="48"/>
    </location>
</feature>
<dbReference type="InParanoid" id="F4X753"/>
<feature type="region of interest" description="Disordered" evidence="1">
    <location>
        <begin position="30"/>
        <end position="56"/>
    </location>
</feature>
<evidence type="ECO:0000313" key="3">
    <source>
        <dbReference type="EMBL" id="EGI57665.1"/>
    </source>
</evidence>
<sequence>MNGREISDARKCANVRVVPTCKRACNVNVTDDDEEKKEEEEEEEDEEAVRDSNYLTSPLYGQTDNNGHGTIMAAIMGHDKLTVRLPSCSEREKDVICDDHLCYFVTLQLSQVIVVLFLLVGN</sequence>
<protein>
    <submittedName>
        <fullName evidence="3">Uncharacterized protein</fullName>
    </submittedName>
</protein>
<evidence type="ECO:0000256" key="2">
    <source>
        <dbReference type="SAM" id="Phobius"/>
    </source>
</evidence>
<keyword evidence="2" id="KW-0812">Transmembrane</keyword>
<proteinExistence type="predicted"/>
<keyword evidence="2" id="KW-0472">Membrane</keyword>
<keyword evidence="4" id="KW-1185">Reference proteome</keyword>
<dbReference type="AlphaFoldDB" id="F4X753"/>